<comment type="caution">
    <text evidence="1">The sequence shown here is derived from an EMBL/GenBank/DDBJ whole genome shotgun (WGS) entry which is preliminary data.</text>
</comment>
<dbReference type="EMBL" id="JAHBBH010000004">
    <property type="protein sequence ID" value="MBW3091785.1"/>
    <property type="molecule type" value="Genomic_DNA"/>
</dbReference>
<dbReference type="Pfam" id="PF08282">
    <property type="entry name" value="Hydrolase_3"/>
    <property type="match status" value="1"/>
</dbReference>
<organism evidence="1 2">
    <name type="scientific">Bifidobacterium miconis</name>
    <dbReference type="NCBI Taxonomy" id="2834435"/>
    <lineage>
        <taxon>Bacteria</taxon>
        <taxon>Bacillati</taxon>
        <taxon>Actinomycetota</taxon>
        <taxon>Actinomycetes</taxon>
        <taxon>Bifidobacteriales</taxon>
        <taxon>Bifidobacteriaceae</taxon>
        <taxon>Bifidobacterium</taxon>
    </lineage>
</organism>
<accession>A0ABS6WCL3</accession>
<name>A0ABS6WCL3_9BIFI</name>
<keyword evidence="1" id="KW-0378">Hydrolase</keyword>
<dbReference type="SFLD" id="SFLDG01140">
    <property type="entry name" value="C2.B:_Phosphomannomutase_and_P"/>
    <property type="match status" value="1"/>
</dbReference>
<evidence type="ECO:0000313" key="2">
    <source>
        <dbReference type="Proteomes" id="UP000700815"/>
    </source>
</evidence>
<sequence length="288" mass="31655">MLPNFTEDANLGRIALIASDIDCTLLADDGTMPPHMADRIRALDAAGVTFCAASGRPNYTLADMFPGLDRHMALMSDNGAAIYCRGELIYESLIPVDEYQRMIRYTLDDGRGCPTVCGIDACYIRSCDERYDEYFRTFYKKIVYMDDLTTLDRDVNKYTVFFPGNDSEEVYRDTYRDAWSDRYTVTNAGKMWIDMMNPGVDKGSGLARLCEHLGVDIADACALGDTYNDVQMLEEAGHGYVVANAEEHMHAHAGWLAPSNNDRGVAAVIDAVLAARASSAAVGTAGAN</sequence>
<reference evidence="1 2" key="1">
    <citation type="submission" date="2021-05" db="EMBL/GenBank/DDBJ databases">
        <title>Phylogenetic classification of ten novel species belonging to the genus Bifidobacterium comprising B. colchicus sp. nov., B. abeli sp. nov., B. bicoloris sp. nov., B. guerezis sp. nov., B. rosaliae sp. nov., B. santillanensis sp. nov., B. argentati sp. nov., B. amazzoni sp. nov., B. pluviali sp. nov., and B. pinnaculum sp. nov.</title>
        <authorList>
            <person name="Lugli G.A."/>
            <person name="Ruiz Garcia L."/>
            <person name="Margolles A."/>
            <person name="Ventura M."/>
        </authorList>
    </citation>
    <scope>NUCLEOTIDE SEQUENCE [LARGE SCALE GENOMIC DNA]</scope>
    <source>
        <strain evidence="1 2">82T10</strain>
    </source>
</reference>
<proteinExistence type="predicted"/>
<dbReference type="Proteomes" id="UP000700815">
    <property type="component" value="Unassembled WGS sequence"/>
</dbReference>
<protein>
    <submittedName>
        <fullName evidence="1">HAD family hydrolase</fullName>
    </submittedName>
</protein>
<dbReference type="RefSeq" id="WP_219057898.1">
    <property type="nucleotide sequence ID" value="NZ_JAHBBH010000004.1"/>
</dbReference>
<evidence type="ECO:0000313" key="1">
    <source>
        <dbReference type="EMBL" id="MBW3091785.1"/>
    </source>
</evidence>
<keyword evidence="2" id="KW-1185">Reference proteome</keyword>
<gene>
    <name evidence="1" type="ORF">KIH79_02225</name>
</gene>
<dbReference type="PANTHER" id="PTHR10000">
    <property type="entry name" value="PHOSPHOSERINE PHOSPHATASE"/>
    <property type="match status" value="1"/>
</dbReference>
<dbReference type="SFLD" id="SFLDS00003">
    <property type="entry name" value="Haloacid_Dehalogenase"/>
    <property type="match status" value="1"/>
</dbReference>
<dbReference type="PANTHER" id="PTHR10000:SF53">
    <property type="entry name" value="5-AMINO-6-(5-PHOSPHO-D-RIBITYLAMINO)URACIL PHOSPHATASE YBJI-RELATED"/>
    <property type="match status" value="1"/>
</dbReference>
<dbReference type="GO" id="GO:0016787">
    <property type="term" value="F:hydrolase activity"/>
    <property type="evidence" value="ECO:0007669"/>
    <property type="project" value="UniProtKB-KW"/>
</dbReference>